<comment type="caution">
    <text evidence="5">The sequence shown here is derived from an EMBL/GenBank/DDBJ whole genome shotgun (WGS) entry which is preliminary data.</text>
</comment>
<dbReference type="SMART" id="SM00320">
    <property type="entry name" value="WD40"/>
    <property type="match status" value="9"/>
</dbReference>
<dbReference type="PROSITE" id="PS50082">
    <property type="entry name" value="WD_REPEATS_2"/>
    <property type="match status" value="5"/>
</dbReference>
<dbReference type="SUPFAM" id="SSF50998">
    <property type="entry name" value="Quinoprotein alcohol dehydrogenase-like"/>
    <property type="match status" value="1"/>
</dbReference>
<dbReference type="CDD" id="cd00200">
    <property type="entry name" value="WD40"/>
    <property type="match status" value="1"/>
</dbReference>
<dbReference type="PROSITE" id="PS50294">
    <property type="entry name" value="WD_REPEATS_REGION"/>
    <property type="match status" value="5"/>
</dbReference>
<dbReference type="GO" id="GO:0004197">
    <property type="term" value="F:cysteine-type endopeptidase activity"/>
    <property type="evidence" value="ECO:0007669"/>
    <property type="project" value="InterPro"/>
</dbReference>
<dbReference type="Proteomes" id="UP000885797">
    <property type="component" value="Unassembled WGS sequence"/>
</dbReference>
<dbReference type="EMBL" id="DRND01000262">
    <property type="protein sequence ID" value="HFC46886.1"/>
    <property type="molecule type" value="Genomic_DNA"/>
</dbReference>
<dbReference type="PROSITE" id="PS51257">
    <property type="entry name" value="PROKAR_LIPOPROTEIN"/>
    <property type="match status" value="1"/>
</dbReference>
<feature type="repeat" description="WD" evidence="3">
    <location>
        <begin position="248"/>
        <end position="280"/>
    </location>
</feature>
<dbReference type="InterPro" id="IPR011600">
    <property type="entry name" value="Pept_C14_caspase"/>
</dbReference>
<dbReference type="InterPro" id="IPR001309">
    <property type="entry name" value="Pept_C14_p20"/>
</dbReference>
<proteinExistence type="predicted"/>
<feature type="repeat" description="WD" evidence="3">
    <location>
        <begin position="519"/>
        <end position="550"/>
    </location>
</feature>
<dbReference type="AlphaFoldDB" id="A0A7V2WT35"/>
<evidence type="ECO:0000256" key="3">
    <source>
        <dbReference type="PROSITE-ProRule" id="PRU00221"/>
    </source>
</evidence>
<protein>
    <recommendedName>
        <fullName evidence="4">Caspase family p20 domain-containing protein</fullName>
    </recommendedName>
</protein>
<dbReference type="Gene3D" id="3.40.50.1460">
    <property type="match status" value="1"/>
</dbReference>
<keyword evidence="2" id="KW-0677">Repeat</keyword>
<dbReference type="Pfam" id="PF00400">
    <property type="entry name" value="WD40"/>
    <property type="match status" value="5"/>
</dbReference>
<dbReference type="InterPro" id="IPR029030">
    <property type="entry name" value="Caspase-like_dom_sf"/>
</dbReference>
<accession>A0A7V2WT35</accession>
<dbReference type="InterPro" id="IPR013783">
    <property type="entry name" value="Ig-like_fold"/>
</dbReference>
<gene>
    <name evidence="5" type="ORF">ENJ63_03290</name>
</gene>
<feature type="repeat" description="WD" evidence="3">
    <location>
        <begin position="60"/>
        <end position="101"/>
    </location>
</feature>
<evidence type="ECO:0000259" key="4">
    <source>
        <dbReference type="PROSITE" id="PS50208"/>
    </source>
</evidence>
<sequence>MRGIKGLRGVKELRVILGILLAILLGMGVFGCSKGDEGEKRGTEISKKNIDEKVFLRLDPGGHTAVIKDIFFFDHGKRLISASDDKTIRIWDVSDLRRPKLIRTIRGEIGRGDFGKVYAISLDPSERILAVGGFLAHGHGINDDLVGIVRLHDLKSGKVLQVLKGHENVVLSLAFSPDGKYLASGSGDFTVIIWKKEGNGYRRYKRLKGHEDAIYALSFSRERLATGSYDHTVRIYDVKNSFRLIKVLKDHEDEVRAVSFSPDGRHLVTGSWDKRILLYDRDGNLIREFSKKETRPAALSFSPDGRFLLAGSFGGAPNNTCYLYEFPSGRVKAAFKGHKNSVFAVSATQRDGRLILATGGGEAKEILLWDEGGRILSRMESAGTAIFSAAISPDGKRVGFGFTQGKLNYGGPLEFSFVLNAMKLERISSEKGLLRAREKRGGLELSLNRSLSKEMGLFYPESLLEMKRGGEVISRVKRDPKDGYRHNCFSFINDRLFISGGVGGKVFVYNLRGEKAAELMGHEGEVWAVSVTPDGKWAVTGASDQTVRIWYLGDIKEGKFKKLLPTLTLFPSKDGKEWVAWTPEGYFTVSSSSALRLIGYHINQGFYKQARWASFSQLYDIYFRPDLVKLKLAHPEEDLTRYTNIARVKELLENSPPPEVEIVSPSDGKVEKAETIRLTLKIRDQGGGIGDIRVYLNGSAVIVDRLGKEETGKEVFKDYILNLQEGKNTISALAFNKENTVQSNTAKVKVIADYHRLKKPSLYAVVIGINQFENPDLTLKYAVADARLFADALRKVARPLFRKVVIKELLTKGETTKENIVKALKALRHIRTDDVFVLYVASHGYIEDGKYFLITSNVGSLWTLKRDALSQDLLTELAANIPSTKKLIIIDTCQAGAVGSAIQVALLTRGMSSATAIKILSRSVGSTILAASTSLQDALEGYHGHGLFTYVLVKGLLGEADLARTGVIETIDLAKYVNMKVPEISERVFKKRQYPTIEIHGQPFPIGKVR</sequence>
<evidence type="ECO:0000256" key="2">
    <source>
        <dbReference type="ARBA" id="ARBA00022737"/>
    </source>
</evidence>
<keyword evidence="1 3" id="KW-0853">WD repeat</keyword>
<dbReference type="PROSITE" id="PS50208">
    <property type="entry name" value="CASPASE_P20"/>
    <property type="match status" value="1"/>
</dbReference>
<dbReference type="Gene3D" id="2.130.10.10">
    <property type="entry name" value="YVTN repeat-like/Quinoprotein amine dehydrogenase"/>
    <property type="match status" value="3"/>
</dbReference>
<dbReference type="SUPFAM" id="SSF82171">
    <property type="entry name" value="DPP6 N-terminal domain-like"/>
    <property type="match status" value="1"/>
</dbReference>
<feature type="domain" description="Caspase family p20" evidence="4">
    <location>
        <begin position="790"/>
        <end position="897"/>
    </location>
</feature>
<evidence type="ECO:0000256" key="1">
    <source>
        <dbReference type="ARBA" id="ARBA00022574"/>
    </source>
</evidence>
<dbReference type="PANTHER" id="PTHR19848">
    <property type="entry name" value="WD40 REPEAT PROTEIN"/>
    <property type="match status" value="1"/>
</dbReference>
<dbReference type="Pfam" id="PF00656">
    <property type="entry name" value="Peptidase_C14"/>
    <property type="match status" value="1"/>
</dbReference>
<dbReference type="PANTHER" id="PTHR19848:SF8">
    <property type="entry name" value="F-BOX AND WD REPEAT DOMAIN CONTAINING 7"/>
    <property type="match status" value="1"/>
</dbReference>
<dbReference type="Gene3D" id="2.60.40.10">
    <property type="entry name" value="Immunoglobulins"/>
    <property type="match status" value="1"/>
</dbReference>
<dbReference type="InterPro" id="IPR019775">
    <property type="entry name" value="WD40_repeat_CS"/>
</dbReference>
<feature type="repeat" description="WD" evidence="3">
    <location>
        <begin position="207"/>
        <end position="246"/>
    </location>
</feature>
<dbReference type="PROSITE" id="PS00678">
    <property type="entry name" value="WD_REPEATS_1"/>
    <property type="match status" value="1"/>
</dbReference>
<feature type="repeat" description="WD" evidence="3">
    <location>
        <begin position="163"/>
        <end position="195"/>
    </location>
</feature>
<organism evidence="5">
    <name type="scientific">Dissulfuribacter thermophilus</name>
    <dbReference type="NCBI Taxonomy" id="1156395"/>
    <lineage>
        <taxon>Bacteria</taxon>
        <taxon>Pseudomonadati</taxon>
        <taxon>Thermodesulfobacteriota</taxon>
        <taxon>Dissulfuribacteria</taxon>
        <taxon>Dissulfuribacterales</taxon>
        <taxon>Dissulfuribacteraceae</taxon>
        <taxon>Dissulfuribacter</taxon>
    </lineage>
</organism>
<evidence type="ECO:0000313" key="5">
    <source>
        <dbReference type="EMBL" id="HFC46886.1"/>
    </source>
</evidence>
<dbReference type="InterPro" id="IPR015943">
    <property type="entry name" value="WD40/YVTN_repeat-like_dom_sf"/>
</dbReference>
<reference evidence="5" key="1">
    <citation type="journal article" date="2020" name="mSystems">
        <title>Genome- and Community-Level Interaction Insights into Carbon Utilization and Element Cycling Functions of Hydrothermarchaeota in Hydrothermal Sediment.</title>
        <authorList>
            <person name="Zhou Z."/>
            <person name="Liu Y."/>
            <person name="Xu W."/>
            <person name="Pan J."/>
            <person name="Luo Z.H."/>
            <person name="Li M."/>
        </authorList>
    </citation>
    <scope>NUCLEOTIDE SEQUENCE [LARGE SCALE GENOMIC DNA]</scope>
    <source>
        <strain evidence="5">HyVt-503</strain>
    </source>
</reference>
<dbReference type="InterPro" id="IPR011047">
    <property type="entry name" value="Quinoprotein_ADH-like_sf"/>
</dbReference>
<name>A0A7V2WT35_9BACT</name>
<dbReference type="InterPro" id="IPR020472">
    <property type="entry name" value="WD40_PAC1"/>
</dbReference>
<dbReference type="SUPFAM" id="SSF52129">
    <property type="entry name" value="Caspase-like"/>
    <property type="match status" value="1"/>
</dbReference>
<dbReference type="GO" id="GO:0006508">
    <property type="term" value="P:proteolysis"/>
    <property type="evidence" value="ECO:0007669"/>
    <property type="project" value="InterPro"/>
</dbReference>
<dbReference type="PRINTS" id="PR00320">
    <property type="entry name" value="GPROTEINBRPT"/>
</dbReference>
<dbReference type="InterPro" id="IPR001680">
    <property type="entry name" value="WD40_rpt"/>
</dbReference>